<dbReference type="CAZy" id="GT4">
    <property type="family name" value="Glycosyltransferase Family 4"/>
</dbReference>
<evidence type="ECO:0000259" key="1">
    <source>
        <dbReference type="Pfam" id="PF00534"/>
    </source>
</evidence>
<keyword evidence="3" id="KW-1185">Reference proteome</keyword>
<reference evidence="3" key="1">
    <citation type="journal article" date="2010" name="PLoS ONE">
        <title>The complete genome sequence of Cupriavidus metallidurans strain CH34, a master survivalist in harsh and anthropogenic environments.</title>
        <authorList>
            <person name="Janssen P.J."/>
            <person name="Van Houdt R."/>
            <person name="Moors H."/>
            <person name="Monsieurs P."/>
            <person name="Morin N."/>
            <person name="Michaux A."/>
            <person name="Benotmane M.A."/>
            <person name="Leys N."/>
            <person name="Vallaeys T."/>
            <person name="Lapidus A."/>
            <person name="Monchy S."/>
            <person name="Medigue C."/>
            <person name="Taghavi S."/>
            <person name="McCorkle S."/>
            <person name="Dunn J."/>
            <person name="van der Lelie D."/>
            <person name="Mergeay M."/>
        </authorList>
    </citation>
    <scope>NUCLEOTIDE SEQUENCE [LARGE SCALE GENOMIC DNA]</scope>
    <source>
        <strain evidence="3">ATCC 43123 / DSM 2839 / NBRC 102507 / CH34</strain>
    </source>
</reference>
<dbReference type="CDD" id="cd03801">
    <property type="entry name" value="GT4_PimA-like"/>
    <property type="match status" value="1"/>
</dbReference>
<feature type="domain" description="Glycosyl transferase family 1" evidence="1">
    <location>
        <begin position="150"/>
        <end position="293"/>
    </location>
</feature>
<name>Q1LB89_CUPMC</name>
<organism evidence="2 3">
    <name type="scientific">Cupriavidus metallidurans (strain ATCC 43123 / DSM 2839 / NBRC 102507 / CH34)</name>
    <name type="common">Ralstonia metallidurans</name>
    <dbReference type="NCBI Taxonomy" id="266264"/>
    <lineage>
        <taxon>Bacteria</taxon>
        <taxon>Pseudomonadati</taxon>
        <taxon>Pseudomonadota</taxon>
        <taxon>Betaproteobacteria</taxon>
        <taxon>Burkholderiales</taxon>
        <taxon>Burkholderiaceae</taxon>
        <taxon>Cupriavidus</taxon>
    </lineage>
</organism>
<dbReference type="Pfam" id="PF00534">
    <property type="entry name" value="Glycos_transf_1"/>
    <property type="match status" value="1"/>
</dbReference>
<proteinExistence type="predicted"/>
<accession>Q1LB89</accession>
<dbReference type="KEGG" id="rme:Rmet_5728"/>
<geneLocation type="plasmid" evidence="2 3">
    <name>megaplasmid</name>
</geneLocation>
<dbReference type="InterPro" id="IPR001296">
    <property type="entry name" value="Glyco_trans_1"/>
</dbReference>
<dbReference type="AlphaFoldDB" id="Q1LB89"/>
<dbReference type="eggNOG" id="COG0438">
    <property type="taxonomic scope" value="Bacteria"/>
</dbReference>
<dbReference type="PANTHER" id="PTHR45947:SF3">
    <property type="entry name" value="SULFOQUINOVOSYL TRANSFERASE SQD2"/>
    <property type="match status" value="1"/>
</dbReference>
<dbReference type="PANTHER" id="PTHR45947">
    <property type="entry name" value="SULFOQUINOVOSYL TRANSFERASE SQD2"/>
    <property type="match status" value="1"/>
</dbReference>
<dbReference type="SUPFAM" id="SSF53756">
    <property type="entry name" value="UDP-Glycosyltransferase/glycogen phosphorylase"/>
    <property type="match status" value="1"/>
</dbReference>
<evidence type="ECO:0000313" key="3">
    <source>
        <dbReference type="Proteomes" id="UP000002429"/>
    </source>
</evidence>
<dbReference type="EMBL" id="CP000353">
    <property type="protein sequence ID" value="ABF12587.1"/>
    <property type="molecule type" value="Genomic_DNA"/>
</dbReference>
<dbReference type="Gene3D" id="3.40.50.2000">
    <property type="entry name" value="Glycogen Phosphorylase B"/>
    <property type="match status" value="2"/>
</dbReference>
<protein>
    <submittedName>
        <fullName evidence="2">Glycosyltransferase</fullName>
    </submittedName>
</protein>
<gene>
    <name evidence="2" type="ordered locus">Rmet_5728</name>
</gene>
<evidence type="ECO:0000313" key="2">
    <source>
        <dbReference type="EMBL" id="ABF12587.1"/>
    </source>
</evidence>
<dbReference type="HOGENOM" id="CLU_075005_0_0_4"/>
<dbReference type="GO" id="GO:0016757">
    <property type="term" value="F:glycosyltransferase activity"/>
    <property type="evidence" value="ECO:0007669"/>
    <property type="project" value="InterPro"/>
</dbReference>
<dbReference type="InterPro" id="IPR050194">
    <property type="entry name" value="Glycosyltransferase_grp1"/>
</dbReference>
<sequence>MLLVNHVMSNDVASGIFSDIISYYRSYAPPGIEHVASASAALGGMIRHYHRPNLESRLSGPCVVTVHHDLRDDDPSLTVQHFTDRYREANRVICLNSLQRDYLAADGITNTVVIPHGYHARYIRARGDATDTPYLENTGSGKNGRVVIGVFSRRYPRKVKGEGYIYELAQRLDPARFEFVLIGKGRTYDAAVLERFGFDVNAYEALPYKTVASAYRTVDALLMSSWFEGGPANIPEAVGGAVPVLCNPIGMAKDMVVDRENGLHLSMDAGSDAERISAWLLDPASRADLREGAMRNAGNAITWAIHASRVVDVYREVLNETLGSILTWQNAS</sequence>
<dbReference type="Proteomes" id="UP000002429">
    <property type="component" value="Plasmid megaplasmid"/>
</dbReference>
<keyword evidence="2" id="KW-0614">Plasmid</keyword>